<protein>
    <submittedName>
        <fullName evidence="8">Winged helix family transcriptional regulator</fullName>
    </submittedName>
</protein>
<evidence type="ECO:0000256" key="5">
    <source>
        <dbReference type="ARBA" id="ARBA00023163"/>
    </source>
</evidence>
<dbReference type="SMART" id="SM00862">
    <property type="entry name" value="Trans_reg_C"/>
    <property type="match status" value="1"/>
</dbReference>
<evidence type="ECO:0000256" key="1">
    <source>
        <dbReference type="ARBA" id="ARBA00022553"/>
    </source>
</evidence>
<dbReference type="GO" id="GO:0000976">
    <property type="term" value="F:transcription cis-regulatory region binding"/>
    <property type="evidence" value="ECO:0007669"/>
    <property type="project" value="TreeGrafter"/>
</dbReference>
<dbReference type="InterPro" id="IPR001867">
    <property type="entry name" value="OmpR/PhoB-type_DNA-bd"/>
</dbReference>
<sequence>MTLVNTPANSAVFDETPETSFDDFLEILAHLRLAPARVEFNADRGELTIRGARISLCAKERKLLTHLALNADRAVSREELFSTVWNGAGLGPDSRTVDAHIRRLRKKLAEAPELISTVRGQGYRFNTGEGVRVQATLAHTLAA</sequence>
<keyword evidence="4 6" id="KW-0238">DNA-binding</keyword>
<dbReference type="GO" id="GO:0032993">
    <property type="term" value="C:protein-DNA complex"/>
    <property type="evidence" value="ECO:0007669"/>
    <property type="project" value="TreeGrafter"/>
</dbReference>
<dbReference type="InterPro" id="IPR016032">
    <property type="entry name" value="Sig_transdc_resp-reg_C-effctor"/>
</dbReference>
<dbReference type="OrthoDB" id="8927943at2"/>
<evidence type="ECO:0000259" key="7">
    <source>
        <dbReference type="PROSITE" id="PS51755"/>
    </source>
</evidence>
<feature type="domain" description="OmpR/PhoB-type" evidence="7">
    <location>
        <begin position="28"/>
        <end position="127"/>
    </location>
</feature>
<name>A0A2I1I376_9ACTO</name>
<evidence type="ECO:0000256" key="2">
    <source>
        <dbReference type="ARBA" id="ARBA00023012"/>
    </source>
</evidence>
<dbReference type="InterPro" id="IPR039420">
    <property type="entry name" value="WalR-like"/>
</dbReference>
<evidence type="ECO:0000256" key="4">
    <source>
        <dbReference type="ARBA" id="ARBA00023125"/>
    </source>
</evidence>
<proteinExistence type="predicted"/>
<dbReference type="Proteomes" id="UP000234545">
    <property type="component" value="Unassembled WGS sequence"/>
</dbReference>
<dbReference type="PROSITE" id="PS51755">
    <property type="entry name" value="OMPR_PHOB"/>
    <property type="match status" value="1"/>
</dbReference>
<organism evidence="8 9">
    <name type="scientific">Schaalia turicensis</name>
    <dbReference type="NCBI Taxonomy" id="131111"/>
    <lineage>
        <taxon>Bacteria</taxon>
        <taxon>Bacillati</taxon>
        <taxon>Actinomycetota</taxon>
        <taxon>Actinomycetes</taxon>
        <taxon>Actinomycetales</taxon>
        <taxon>Actinomycetaceae</taxon>
        <taxon>Schaalia</taxon>
    </lineage>
</organism>
<keyword evidence="1" id="KW-0597">Phosphoprotein</keyword>
<dbReference type="SUPFAM" id="SSF46894">
    <property type="entry name" value="C-terminal effector domain of the bipartite response regulators"/>
    <property type="match status" value="1"/>
</dbReference>
<dbReference type="CDD" id="cd00383">
    <property type="entry name" value="trans_reg_C"/>
    <property type="match status" value="1"/>
</dbReference>
<dbReference type="PANTHER" id="PTHR48111:SF1">
    <property type="entry name" value="TWO-COMPONENT RESPONSE REGULATOR ORR33"/>
    <property type="match status" value="1"/>
</dbReference>
<dbReference type="GO" id="GO:0000156">
    <property type="term" value="F:phosphorelay response regulator activity"/>
    <property type="evidence" value="ECO:0007669"/>
    <property type="project" value="TreeGrafter"/>
</dbReference>
<keyword evidence="2" id="KW-0902">Two-component regulatory system</keyword>
<dbReference type="PANTHER" id="PTHR48111">
    <property type="entry name" value="REGULATOR OF RPOS"/>
    <property type="match status" value="1"/>
</dbReference>
<feature type="DNA-binding region" description="OmpR/PhoB-type" evidence="6">
    <location>
        <begin position="28"/>
        <end position="127"/>
    </location>
</feature>
<dbReference type="GO" id="GO:0005829">
    <property type="term" value="C:cytosol"/>
    <property type="evidence" value="ECO:0007669"/>
    <property type="project" value="TreeGrafter"/>
</dbReference>
<gene>
    <name evidence="8" type="ORF">CYJ25_08975</name>
</gene>
<dbReference type="InterPro" id="IPR036388">
    <property type="entry name" value="WH-like_DNA-bd_sf"/>
</dbReference>
<reference evidence="8 9" key="1">
    <citation type="submission" date="2017-12" db="EMBL/GenBank/DDBJ databases">
        <title>Phylogenetic diversity of female urinary microbiome.</title>
        <authorList>
            <person name="Thomas-White K."/>
            <person name="Wolfe A.J."/>
        </authorList>
    </citation>
    <scope>NUCLEOTIDE SEQUENCE [LARGE SCALE GENOMIC DNA]</scope>
    <source>
        <strain evidence="8 9">UMB0250</strain>
    </source>
</reference>
<dbReference type="AlphaFoldDB" id="A0A2I1I376"/>
<evidence type="ECO:0000313" key="9">
    <source>
        <dbReference type="Proteomes" id="UP000234545"/>
    </source>
</evidence>
<keyword evidence="5" id="KW-0804">Transcription</keyword>
<dbReference type="GO" id="GO:0006355">
    <property type="term" value="P:regulation of DNA-templated transcription"/>
    <property type="evidence" value="ECO:0007669"/>
    <property type="project" value="InterPro"/>
</dbReference>
<dbReference type="Gene3D" id="1.10.10.10">
    <property type="entry name" value="Winged helix-like DNA-binding domain superfamily/Winged helix DNA-binding domain"/>
    <property type="match status" value="1"/>
</dbReference>
<dbReference type="EMBL" id="PKKJ01000025">
    <property type="protein sequence ID" value="PKY65561.1"/>
    <property type="molecule type" value="Genomic_DNA"/>
</dbReference>
<comment type="caution">
    <text evidence="8">The sequence shown here is derived from an EMBL/GenBank/DDBJ whole genome shotgun (WGS) entry which is preliminary data.</text>
</comment>
<keyword evidence="3" id="KW-0805">Transcription regulation</keyword>
<evidence type="ECO:0000313" key="8">
    <source>
        <dbReference type="EMBL" id="PKY65561.1"/>
    </source>
</evidence>
<dbReference type="RefSeq" id="WP_101628798.1">
    <property type="nucleotide sequence ID" value="NZ_PKKJ01000025.1"/>
</dbReference>
<evidence type="ECO:0000256" key="3">
    <source>
        <dbReference type="ARBA" id="ARBA00023015"/>
    </source>
</evidence>
<evidence type="ECO:0000256" key="6">
    <source>
        <dbReference type="PROSITE-ProRule" id="PRU01091"/>
    </source>
</evidence>
<accession>A0A2I1I376</accession>
<dbReference type="Pfam" id="PF00486">
    <property type="entry name" value="Trans_reg_C"/>
    <property type="match status" value="1"/>
</dbReference>